<evidence type="ECO:0000313" key="2">
    <source>
        <dbReference type="Proteomes" id="UP000638353"/>
    </source>
</evidence>
<evidence type="ECO:0000313" key="1">
    <source>
        <dbReference type="EMBL" id="GHD04516.1"/>
    </source>
</evidence>
<organism evidence="1 2">
    <name type="scientific">Streptomyces finlayi</name>
    <dbReference type="NCBI Taxonomy" id="67296"/>
    <lineage>
        <taxon>Bacteria</taxon>
        <taxon>Bacillati</taxon>
        <taxon>Actinomycetota</taxon>
        <taxon>Actinomycetes</taxon>
        <taxon>Kitasatosporales</taxon>
        <taxon>Streptomycetaceae</taxon>
        <taxon>Streptomyces</taxon>
    </lineage>
</organism>
<sequence length="459" mass="49092">MGLQGRSSVDNAVTHYYDRVQAALDRLGKHRQGNGSSGFAPEGNAPSGFVPEFLLPAPCRRLADFLAASTMASVPLGSHRGVRLALLDLMGNPATRTAKTFAALIVVARAIRHVRETGERLLLLTPSSANGATALRDAVLRAVEHGLVTPDELRIACVVPANSVDKVWSSGLSYDAGLRARNPVIVNEGDGTAVRELARQGAEAFAAEGEHRAGTRVWQAPGLDDHRAADSLRAFYEADFMPLRGGTRWHAHAVAGAFGLLGHHLGTELLERAAPHDTPRPGYLLVQHLRTPDLVLDLHGERRAPVYRLDPASGLYAQHASPHFPARTFDPDESIDPTFCTTHPTTAPLVSSIVREQGGSGIVVSLHECLERYGQARALAGTGGVQLPYDPRHLREWSLVMALTGTLLAIERGLVRADEVVVHGSGSYDSGDFTPLPAPTLHTARNPADLAGILERATG</sequence>
<dbReference type="Proteomes" id="UP000638353">
    <property type="component" value="Unassembled WGS sequence"/>
</dbReference>
<dbReference type="EMBL" id="BMVC01000011">
    <property type="protein sequence ID" value="GHD04516.1"/>
    <property type="molecule type" value="Genomic_DNA"/>
</dbReference>
<proteinExistence type="predicted"/>
<dbReference type="AlphaFoldDB" id="A0A919CC21"/>
<name>A0A919CC21_9ACTN</name>
<gene>
    <name evidence="1" type="ORF">GCM10010334_53440</name>
</gene>
<dbReference type="RefSeq" id="WP_189825549.1">
    <property type="nucleotide sequence ID" value="NZ_BMVC01000011.1"/>
</dbReference>
<accession>A0A919CC21</accession>
<reference evidence="1" key="2">
    <citation type="submission" date="2020-09" db="EMBL/GenBank/DDBJ databases">
        <authorList>
            <person name="Sun Q."/>
            <person name="Ohkuma M."/>
        </authorList>
    </citation>
    <scope>NUCLEOTIDE SEQUENCE</scope>
    <source>
        <strain evidence="1">JCM 4637</strain>
    </source>
</reference>
<comment type="caution">
    <text evidence="1">The sequence shown here is derived from an EMBL/GenBank/DDBJ whole genome shotgun (WGS) entry which is preliminary data.</text>
</comment>
<dbReference type="InterPro" id="IPR046044">
    <property type="entry name" value="DUF6002"/>
</dbReference>
<dbReference type="Pfam" id="PF19465">
    <property type="entry name" value="DUF6002"/>
    <property type="match status" value="1"/>
</dbReference>
<protein>
    <submittedName>
        <fullName evidence="1">Uncharacterized protein</fullName>
    </submittedName>
</protein>
<reference evidence="1" key="1">
    <citation type="journal article" date="2014" name="Int. J. Syst. Evol. Microbiol.">
        <title>Complete genome sequence of Corynebacterium casei LMG S-19264T (=DSM 44701T), isolated from a smear-ripened cheese.</title>
        <authorList>
            <consortium name="US DOE Joint Genome Institute (JGI-PGF)"/>
            <person name="Walter F."/>
            <person name="Albersmeier A."/>
            <person name="Kalinowski J."/>
            <person name="Ruckert C."/>
        </authorList>
    </citation>
    <scope>NUCLEOTIDE SEQUENCE</scope>
    <source>
        <strain evidence="1">JCM 4637</strain>
    </source>
</reference>